<feature type="domain" description="C2H2-type" evidence="8">
    <location>
        <begin position="125"/>
        <end position="153"/>
    </location>
</feature>
<comment type="caution">
    <text evidence="9">The sequence shown here is derived from an EMBL/GenBank/DDBJ whole genome shotgun (WGS) entry which is preliminary data.</text>
</comment>
<dbReference type="EMBL" id="JBJJXI010000019">
    <property type="protein sequence ID" value="KAL3406042.1"/>
    <property type="molecule type" value="Genomic_DNA"/>
</dbReference>
<dbReference type="PROSITE" id="PS00028">
    <property type="entry name" value="ZINC_FINGER_C2H2_1"/>
    <property type="match status" value="5"/>
</dbReference>
<evidence type="ECO:0000256" key="2">
    <source>
        <dbReference type="ARBA" id="ARBA00022723"/>
    </source>
</evidence>
<evidence type="ECO:0000256" key="5">
    <source>
        <dbReference type="ARBA" id="ARBA00022833"/>
    </source>
</evidence>
<dbReference type="InterPro" id="IPR013087">
    <property type="entry name" value="Znf_C2H2_type"/>
</dbReference>
<dbReference type="Proteomes" id="UP001627154">
    <property type="component" value="Unassembled WGS sequence"/>
</dbReference>
<evidence type="ECO:0000313" key="9">
    <source>
        <dbReference type="EMBL" id="KAL3406042.1"/>
    </source>
</evidence>
<feature type="domain" description="C2H2-type" evidence="8">
    <location>
        <begin position="212"/>
        <end position="240"/>
    </location>
</feature>
<dbReference type="GO" id="GO:0008270">
    <property type="term" value="F:zinc ion binding"/>
    <property type="evidence" value="ECO:0007669"/>
    <property type="project" value="UniProtKB-KW"/>
</dbReference>
<feature type="domain" description="C2H2-type" evidence="8">
    <location>
        <begin position="96"/>
        <end position="124"/>
    </location>
</feature>
<evidence type="ECO:0000256" key="7">
    <source>
        <dbReference type="PROSITE-ProRule" id="PRU00042"/>
    </source>
</evidence>
<sequence>METECDPLCIKDENQLANSWVDSDDPHNQLTSEFECEDVKIALAGDSQPPQRSSSEFHFETVFVECVPEDDLSEEANSSSSTDPISTGSAAKKPKHACRACLKTFKSRHSLASHVDAVHLGVKAYECDLCHKSFGWRGDVKKHIDAVHRGLRPRRCPQCPRSFAQSQTLKLHRDSVHRRLRPYRCDQCDLTFGQKKTLAAHRDARHSGLRPYACAECPRSFTRKDHLRTHARTKHEKNSEKE</sequence>
<dbReference type="Pfam" id="PF12874">
    <property type="entry name" value="zf-met"/>
    <property type="match status" value="1"/>
</dbReference>
<keyword evidence="3" id="KW-0677">Repeat</keyword>
<evidence type="ECO:0000256" key="6">
    <source>
        <dbReference type="ARBA" id="ARBA00023242"/>
    </source>
</evidence>
<keyword evidence="5" id="KW-0862">Zinc</keyword>
<dbReference type="Gene3D" id="3.30.160.60">
    <property type="entry name" value="Classic Zinc Finger"/>
    <property type="match status" value="4"/>
</dbReference>
<dbReference type="SMART" id="SM00355">
    <property type="entry name" value="ZnF_C2H2"/>
    <property type="match status" value="5"/>
</dbReference>
<keyword evidence="4 7" id="KW-0863">Zinc-finger</keyword>
<dbReference type="AlphaFoldDB" id="A0ABD2XL54"/>
<dbReference type="InterPro" id="IPR036236">
    <property type="entry name" value="Znf_C2H2_sf"/>
</dbReference>
<evidence type="ECO:0000256" key="1">
    <source>
        <dbReference type="ARBA" id="ARBA00004123"/>
    </source>
</evidence>
<proteinExistence type="predicted"/>
<keyword evidence="6" id="KW-0539">Nucleus</keyword>
<dbReference type="GO" id="GO:0005634">
    <property type="term" value="C:nucleus"/>
    <property type="evidence" value="ECO:0007669"/>
    <property type="project" value="UniProtKB-SubCell"/>
</dbReference>
<evidence type="ECO:0000259" key="8">
    <source>
        <dbReference type="PROSITE" id="PS50157"/>
    </source>
</evidence>
<dbReference type="PANTHER" id="PTHR24381">
    <property type="entry name" value="ZINC FINGER PROTEIN"/>
    <property type="match status" value="1"/>
</dbReference>
<dbReference type="FunFam" id="3.30.160.60:FF:000534">
    <property type="entry name" value="zinc finger protein 674"/>
    <property type="match status" value="1"/>
</dbReference>
<protein>
    <recommendedName>
        <fullName evidence="8">C2H2-type domain-containing protein</fullName>
    </recommendedName>
</protein>
<reference evidence="9 10" key="1">
    <citation type="journal article" date="2024" name="bioRxiv">
        <title>A reference genome for Trichogramma kaykai: A tiny desert-dwelling parasitoid wasp with competing sex-ratio distorters.</title>
        <authorList>
            <person name="Culotta J."/>
            <person name="Lindsey A.R."/>
        </authorList>
    </citation>
    <scope>NUCLEOTIDE SEQUENCE [LARGE SCALE GENOMIC DNA]</scope>
    <source>
        <strain evidence="9 10">KSX58</strain>
    </source>
</reference>
<dbReference type="PROSITE" id="PS50157">
    <property type="entry name" value="ZINC_FINGER_C2H2_2"/>
    <property type="match status" value="5"/>
</dbReference>
<gene>
    <name evidence="9" type="ORF">TKK_001442</name>
</gene>
<keyword evidence="2" id="KW-0479">Metal-binding</keyword>
<accession>A0ABD2XL54</accession>
<evidence type="ECO:0000256" key="4">
    <source>
        <dbReference type="ARBA" id="ARBA00022771"/>
    </source>
</evidence>
<feature type="domain" description="C2H2-type" evidence="8">
    <location>
        <begin position="183"/>
        <end position="211"/>
    </location>
</feature>
<dbReference type="Pfam" id="PF13912">
    <property type="entry name" value="zf-C2H2_6"/>
    <property type="match status" value="1"/>
</dbReference>
<keyword evidence="10" id="KW-1185">Reference proteome</keyword>
<evidence type="ECO:0000256" key="3">
    <source>
        <dbReference type="ARBA" id="ARBA00022737"/>
    </source>
</evidence>
<dbReference type="Pfam" id="PF00096">
    <property type="entry name" value="zf-C2H2"/>
    <property type="match status" value="3"/>
</dbReference>
<dbReference type="SUPFAM" id="SSF57667">
    <property type="entry name" value="beta-beta-alpha zinc fingers"/>
    <property type="match status" value="3"/>
</dbReference>
<organism evidence="9 10">
    <name type="scientific">Trichogramma kaykai</name>
    <dbReference type="NCBI Taxonomy" id="54128"/>
    <lineage>
        <taxon>Eukaryota</taxon>
        <taxon>Metazoa</taxon>
        <taxon>Ecdysozoa</taxon>
        <taxon>Arthropoda</taxon>
        <taxon>Hexapoda</taxon>
        <taxon>Insecta</taxon>
        <taxon>Pterygota</taxon>
        <taxon>Neoptera</taxon>
        <taxon>Endopterygota</taxon>
        <taxon>Hymenoptera</taxon>
        <taxon>Apocrita</taxon>
        <taxon>Proctotrupomorpha</taxon>
        <taxon>Chalcidoidea</taxon>
        <taxon>Trichogrammatidae</taxon>
        <taxon>Trichogramma</taxon>
    </lineage>
</organism>
<dbReference type="PANTHER" id="PTHR24381:SF393">
    <property type="entry name" value="CHROMATIN-LINKED ADAPTOR FOR MSL PROTEINS, ISOFORM B"/>
    <property type="match status" value="1"/>
</dbReference>
<feature type="domain" description="C2H2-type" evidence="8">
    <location>
        <begin position="154"/>
        <end position="182"/>
    </location>
</feature>
<evidence type="ECO:0000313" key="10">
    <source>
        <dbReference type="Proteomes" id="UP001627154"/>
    </source>
</evidence>
<name>A0ABD2XL54_9HYME</name>
<comment type="subcellular location">
    <subcellularLocation>
        <location evidence="1">Nucleus</location>
    </subcellularLocation>
</comment>